<dbReference type="InterPro" id="IPR000601">
    <property type="entry name" value="PKD_dom"/>
</dbReference>
<dbReference type="PROSITE" id="PS51175">
    <property type="entry name" value="CBM6"/>
    <property type="match status" value="1"/>
</dbReference>
<keyword evidence="14" id="KW-1185">Reference proteome</keyword>
<dbReference type="GO" id="GO:0005506">
    <property type="term" value="F:iron ion binding"/>
    <property type="evidence" value="ECO:0007669"/>
    <property type="project" value="InterPro"/>
</dbReference>
<evidence type="ECO:0000259" key="12">
    <source>
        <dbReference type="PROSITE" id="PS51175"/>
    </source>
</evidence>
<dbReference type="InterPro" id="IPR008979">
    <property type="entry name" value="Galactose-bd-like_sf"/>
</dbReference>
<dbReference type="EMBL" id="FNFO01000005">
    <property type="protein sequence ID" value="SDL33391.1"/>
    <property type="molecule type" value="Genomic_DNA"/>
</dbReference>
<dbReference type="GO" id="GO:0009055">
    <property type="term" value="F:electron transfer activity"/>
    <property type="evidence" value="ECO:0007669"/>
    <property type="project" value="InterPro"/>
</dbReference>
<feature type="binding site" description="covalent" evidence="7">
    <location>
        <position position="659"/>
    </location>
    <ligand>
        <name>heme c</name>
        <dbReference type="ChEBI" id="CHEBI:61717"/>
    </ligand>
</feature>
<dbReference type="InterPro" id="IPR022409">
    <property type="entry name" value="PKD/Chitinase_dom"/>
</dbReference>
<dbReference type="Gene3D" id="2.60.40.10">
    <property type="entry name" value="Immunoglobulins"/>
    <property type="match status" value="1"/>
</dbReference>
<dbReference type="PANTHER" id="PTHR19328:SF75">
    <property type="entry name" value="ALDOSE SUGAR DEHYDROGENASE YLII"/>
    <property type="match status" value="1"/>
</dbReference>
<dbReference type="InterPro" id="IPR006584">
    <property type="entry name" value="Cellulose-bd_IV"/>
</dbReference>
<dbReference type="InterPro" id="IPR011042">
    <property type="entry name" value="6-blade_b-propeller_TolB-like"/>
</dbReference>
<dbReference type="SUPFAM" id="SSF49299">
    <property type="entry name" value="PKD domain"/>
    <property type="match status" value="1"/>
</dbReference>
<evidence type="ECO:0000256" key="3">
    <source>
        <dbReference type="ARBA" id="ARBA00022723"/>
    </source>
</evidence>
<evidence type="ECO:0000256" key="7">
    <source>
        <dbReference type="PIRSR" id="PIRSR602324-1"/>
    </source>
</evidence>
<feature type="signal peptide" evidence="9">
    <location>
        <begin position="1"/>
        <end position="21"/>
    </location>
</feature>
<dbReference type="InterPro" id="IPR009056">
    <property type="entry name" value="Cyt_c-like_dom"/>
</dbReference>
<dbReference type="PANTHER" id="PTHR19328">
    <property type="entry name" value="HEDGEHOG-INTERACTING PROTEIN"/>
    <property type="match status" value="1"/>
</dbReference>
<feature type="binding site" description="covalent" evidence="7">
    <location>
        <position position="703"/>
    </location>
    <ligand>
        <name>heme c</name>
        <dbReference type="ChEBI" id="CHEBI:61717"/>
    </ligand>
</feature>
<feature type="domain" description="PKD" evidence="10">
    <location>
        <begin position="519"/>
        <end position="573"/>
    </location>
</feature>
<dbReference type="Proteomes" id="UP000198510">
    <property type="component" value="Unassembled WGS sequence"/>
</dbReference>
<dbReference type="InterPro" id="IPR035986">
    <property type="entry name" value="PKD_dom_sf"/>
</dbReference>
<evidence type="ECO:0000256" key="2">
    <source>
        <dbReference type="ARBA" id="ARBA00022617"/>
    </source>
</evidence>
<dbReference type="InterPro" id="IPR011041">
    <property type="entry name" value="Quinoprot_gluc/sorb_DH_b-prop"/>
</dbReference>
<keyword evidence="1" id="KW-0813">Transport</keyword>
<dbReference type="Gene3D" id="2.60.120.260">
    <property type="entry name" value="Galactose-binding domain-like"/>
    <property type="match status" value="1"/>
</dbReference>
<dbReference type="OrthoDB" id="9816308at2"/>
<dbReference type="SUPFAM" id="SSF49785">
    <property type="entry name" value="Galactose-binding domain-like"/>
    <property type="match status" value="1"/>
</dbReference>
<name>A0A1G9J7R5_9BACT</name>
<dbReference type="GO" id="GO:0020037">
    <property type="term" value="F:heme binding"/>
    <property type="evidence" value="ECO:0007669"/>
    <property type="project" value="InterPro"/>
</dbReference>
<dbReference type="AlphaFoldDB" id="A0A1G9J7R5"/>
<accession>A0A1G9J7R5</accession>
<dbReference type="SMART" id="SM00089">
    <property type="entry name" value="PKD"/>
    <property type="match status" value="1"/>
</dbReference>
<dbReference type="CDD" id="cd00146">
    <property type="entry name" value="PKD"/>
    <property type="match status" value="1"/>
</dbReference>
<dbReference type="PROSITE" id="PS51007">
    <property type="entry name" value="CYTC"/>
    <property type="match status" value="1"/>
</dbReference>
<dbReference type="PROSITE" id="PS50093">
    <property type="entry name" value="PKD"/>
    <property type="match status" value="1"/>
</dbReference>
<keyword evidence="5" id="KW-0249">Electron transport</keyword>
<evidence type="ECO:0000313" key="13">
    <source>
        <dbReference type="EMBL" id="SDL33391.1"/>
    </source>
</evidence>
<dbReference type="RefSeq" id="WP_089683329.1">
    <property type="nucleotide sequence ID" value="NZ_FNFO01000005.1"/>
</dbReference>
<feature type="region of interest" description="Disordered" evidence="8">
    <location>
        <begin position="26"/>
        <end position="49"/>
    </location>
</feature>
<dbReference type="Gene3D" id="1.10.760.10">
    <property type="entry name" value="Cytochrome c-like domain"/>
    <property type="match status" value="1"/>
</dbReference>
<feature type="chain" id="PRO_5011455775" evidence="9">
    <location>
        <begin position="22"/>
        <end position="915"/>
    </location>
</feature>
<evidence type="ECO:0000259" key="11">
    <source>
        <dbReference type="PROSITE" id="PS51007"/>
    </source>
</evidence>
<organism evidence="13 14">
    <name type="scientific">Catalinimonas alkaloidigena</name>
    <dbReference type="NCBI Taxonomy" id="1075417"/>
    <lineage>
        <taxon>Bacteria</taxon>
        <taxon>Pseudomonadati</taxon>
        <taxon>Bacteroidota</taxon>
        <taxon>Cytophagia</taxon>
        <taxon>Cytophagales</taxon>
        <taxon>Catalimonadaceae</taxon>
        <taxon>Catalinimonas</taxon>
    </lineage>
</organism>
<dbReference type="SUPFAM" id="SSF46626">
    <property type="entry name" value="Cytochrome c"/>
    <property type="match status" value="1"/>
</dbReference>
<feature type="domain" description="CBM6" evidence="12">
    <location>
        <begin position="782"/>
        <end position="906"/>
    </location>
</feature>
<dbReference type="PROSITE" id="PS51257">
    <property type="entry name" value="PROKAR_LIPOPROTEIN"/>
    <property type="match status" value="1"/>
</dbReference>
<protein>
    <submittedName>
        <fullName evidence="13">Cytochrome c</fullName>
    </submittedName>
</protein>
<reference evidence="13 14" key="1">
    <citation type="submission" date="2016-10" db="EMBL/GenBank/DDBJ databases">
        <authorList>
            <person name="de Groot N.N."/>
        </authorList>
    </citation>
    <scope>NUCLEOTIDE SEQUENCE [LARGE SCALE GENOMIC DNA]</scope>
    <source>
        <strain evidence="13 14">DSM 25186</strain>
    </source>
</reference>
<keyword evidence="2 7" id="KW-0349">Heme</keyword>
<dbReference type="SMART" id="SM00606">
    <property type="entry name" value="CBD_IV"/>
    <property type="match status" value="1"/>
</dbReference>
<evidence type="ECO:0000256" key="4">
    <source>
        <dbReference type="ARBA" id="ARBA00022729"/>
    </source>
</evidence>
<proteinExistence type="predicted"/>
<comment type="PTM">
    <text evidence="7">Binds 1 heme c group covalently per subunit.</text>
</comment>
<keyword evidence="3 7" id="KW-0479">Metal-binding</keyword>
<dbReference type="Pfam" id="PF03422">
    <property type="entry name" value="CBM_6"/>
    <property type="match status" value="1"/>
</dbReference>
<dbReference type="Pfam" id="PF18911">
    <property type="entry name" value="PKD_4"/>
    <property type="match status" value="1"/>
</dbReference>
<dbReference type="InterPro" id="IPR036909">
    <property type="entry name" value="Cyt_c-like_dom_sf"/>
</dbReference>
<feature type="binding site" description="covalent" evidence="7">
    <location>
        <position position="655"/>
    </location>
    <ligand>
        <name>heme c</name>
        <dbReference type="ChEBI" id="CHEBI:61717"/>
    </ligand>
</feature>
<dbReference type="STRING" id="1075417.SAMN05421823_105227"/>
<feature type="domain" description="Cytochrome c" evidence="11">
    <location>
        <begin position="641"/>
        <end position="725"/>
    </location>
</feature>
<dbReference type="Pfam" id="PF00034">
    <property type="entry name" value="Cytochrom_C"/>
    <property type="match status" value="1"/>
</dbReference>
<dbReference type="InterPro" id="IPR005084">
    <property type="entry name" value="CBM6"/>
</dbReference>
<dbReference type="CDD" id="cd04084">
    <property type="entry name" value="CBM6_xylanase-like"/>
    <property type="match status" value="1"/>
</dbReference>
<dbReference type="SUPFAM" id="SSF50952">
    <property type="entry name" value="Soluble quinoprotein glucose dehydrogenase"/>
    <property type="match status" value="1"/>
</dbReference>
<dbReference type="InterPro" id="IPR012938">
    <property type="entry name" value="Glc/Sorbosone_DH"/>
</dbReference>
<evidence type="ECO:0000256" key="6">
    <source>
        <dbReference type="ARBA" id="ARBA00023004"/>
    </source>
</evidence>
<dbReference type="InterPro" id="IPR002324">
    <property type="entry name" value="Cyt_c_ID"/>
</dbReference>
<dbReference type="InterPro" id="IPR013783">
    <property type="entry name" value="Ig-like_fold"/>
</dbReference>
<keyword evidence="6 7" id="KW-0408">Iron</keyword>
<dbReference type="Pfam" id="PF07995">
    <property type="entry name" value="GSDH"/>
    <property type="match status" value="1"/>
</dbReference>
<dbReference type="PRINTS" id="PR00606">
    <property type="entry name" value="CYTCHROMECID"/>
</dbReference>
<feature type="compositionally biased region" description="Polar residues" evidence="8">
    <location>
        <begin position="26"/>
        <end position="42"/>
    </location>
</feature>
<evidence type="ECO:0000256" key="9">
    <source>
        <dbReference type="SAM" id="SignalP"/>
    </source>
</evidence>
<evidence type="ECO:0000256" key="1">
    <source>
        <dbReference type="ARBA" id="ARBA00022448"/>
    </source>
</evidence>
<evidence type="ECO:0000313" key="14">
    <source>
        <dbReference type="Proteomes" id="UP000198510"/>
    </source>
</evidence>
<evidence type="ECO:0000256" key="8">
    <source>
        <dbReference type="SAM" id="MobiDB-lite"/>
    </source>
</evidence>
<evidence type="ECO:0000256" key="5">
    <source>
        <dbReference type="ARBA" id="ARBA00022982"/>
    </source>
</evidence>
<gene>
    <name evidence="13" type="ORF">SAMN05421823_105227</name>
</gene>
<evidence type="ECO:0000259" key="10">
    <source>
        <dbReference type="PROSITE" id="PS50093"/>
    </source>
</evidence>
<keyword evidence="4 9" id="KW-0732">Signal</keyword>
<dbReference type="GO" id="GO:0030246">
    <property type="term" value="F:carbohydrate binding"/>
    <property type="evidence" value="ECO:0007669"/>
    <property type="project" value="InterPro"/>
</dbReference>
<dbReference type="Gene3D" id="2.120.10.30">
    <property type="entry name" value="TolB, C-terminal domain"/>
    <property type="match status" value="1"/>
</dbReference>
<sequence>MHAPLRTTTAALLLAFLGIGACTSDQPTTERSTSPYYLTSGTPKKPEENRFSRTVITEGLREPMELVVSSKGLVLFVDRRGDVRRYDPATQEVTLINSLPVVTAEGNGLLGITLDPEFEQNRYVYLFYTPARDSIRLHQSVSRFTLGPDSLDYASEKVVLEIPIEMEASAHTGGSLQFDTQGNLFISVGDNTTPFASDGFAPIDEREGRLVYDAQRSAGNMNDLRGAILRITPQYDSVAGSAPYTIPDGNLFPKDGSQGRPEIYVKGCRNPYRMSVDPATGYVYWGEIGPDSGVDGPQGPRGYDEINQARQPGFFGWPYFVGDNKPYLDYDFATKTVGDTFRIAEPVNRSPNNTGGEVLPPAQSAFIWYPYNESTEFPEVGNGGRSAMAGPVYHFDPDLDSEVKFPAYYDGALFVFDWMRNWVMAVFMDEEGNFERIERIMEHTQIDRPIDMQFGPDGALWMLEYGEAYGKENPDASLVKLEFNPNNRPPVAVAMTSDTVGAAPLQVALRGGKSYDFDTDDALTYAWAIDEADFKSDTPDAEYTFEKPGLYHATLSVTDTSGTVSKSTIAIKVGNTLPQVHIETPRNRTFYWDSDELKYQVVVEDPEDGTPDASRLQVAFHYLPQGKDVPGMLIGHQQTSVTKNRGKELLESSDCKACHLVDERTVGPSFQEVAAKYAQSRPIAQLAQKIIKGGGGVWGEHAMSAHPQLSVDEASEMVNYILTLAEEAQVLRNLPAEGAVPLKHHVGQREAGTYLLEASYTDGGGEVIGPLTNSALLTLRSARVQAEEADSLVGGQVFSRGELSAVVLGGKQAYLMFRQVDLKGIAQVAYRLSAPKVGATIEMHLDTPDGPLVSSTSYESTGDWQKMKDIQASVTAPEGLHDLYIVFVRTEEPNDQLAALDWIDFKKARSATAMR</sequence>